<evidence type="ECO:0000256" key="4">
    <source>
        <dbReference type="ARBA" id="ARBA00022833"/>
    </source>
</evidence>
<dbReference type="PANTHER" id="PTHR22726:SF1">
    <property type="entry name" value="METALLOENDOPEPTIDASE OMA1, MITOCHONDRIAL"/>
    <property type="match status" value="1"/>
</dbReference>
<comment type="caution">
    <text evidence="9">The sequence shown here is derived from an EMBL/GenBank/DDBJ whole genome shotgun (WGS) entry which is preliminary data.</text>
</comment>
<comment type="similarity">
    <text evidence="6">Belongs to the peptidase M48 family.</text>
</comment>
<dbReference type="AlphaFoldDB" id="A0A972VZS3"/>
<dbReference type="InterPro" id="IPR001915">
    <property type="entry name" value="Peptidase_M48"/>
</dbReference>
<evidence type="ECO:0000256" key="6">
    <source>
        <dbReference type="RuleBase" id="RU003983"/>
    </source>
</evidence>
<dbReference type="PROSITE" id="PS51257">
    <property type="entry name" value="PROKAR_LIPOPROTEIN"/>
    <property type="match status" value="1"/>
</dbReference>
<dbReference type="Gene3D" id="3.30.2010.10">
    <property type="entry name" value="Metalloproteases ('zincins'), catalytic domain"/>
    <property type="match status" value="1"/>
</dbReference>
<proteinExistence type="inferred from homology"/>
<name>A0A972VZS3_9GAMM</name>
<dbReference type="GO" id="GO:0004222">
    <property type="term" value="F:metalloendopeptidase activity"/>
    <property type="evidence" value="ECO:0007669"/>
    <property type="project" value="InterPro"/>
</dbReference>
<reference evidence="9" key="1">
    <citation type="submission" date="2020-05" db="EMBL/GenBank/DDBJ databases">
        <title>Sulfur intermediates as new biogeochemical hubs in an aquatic model microbial ecosystem.</title>
        <authorList>
            <person name="Vigneron A."/>
        </authorList>
    </citation>
    <scope>NUCLEOTIDE SEQUENCE</scope>
    <source>
        <strain evidence="9">Bin.250</strain>
    </source>
</reference>
<dbReference type="Proteomes" id="UP000754644">
    <property type="component" value="Unassembled WGS sequence"/>
</dbReference>
<feature type="chain" id="PRO_5036848520" evidence="7">
    <location>
        <begin position="21"/>
        <end position="191"/>
    </location>
</feature>
<evidence type="ECO:0000259" key="8">
    <source>
        <dbReference type="Pfam" id="PF01435"/>
    </source>
</evidence>
<evidence type="ECO:0000256" key="5">
    <source>
        <dbReference type="ARBA" id="ARBA00023049"/>
    </source>
</evidence>
<organism evidence="9 10">
    <name type="scientific">SAR86 cluster bacterium</name>
    <dbReference type="NCBI Taxonomy" id="2030880"/>
    <lineage>
        <taxon>Bacteria</taxon>
        <taxon>Pseudomonadati</taxon>
        <taxon>Pseudomonadota</taxon>
        <taxon>Gammaproteobacteria</taxon>
        <taxon>SAR86 cluster</taxon>
    </lineage>
</organism>
<evidence type="ECO:0000256" key="1">
    <source>
        <dbReference type="ARBA" id="ARBA00022670"/>
    </source>
</evidence>
<evidence type="ECO:0000313" key="10">
    <source>
        <dbReference type="Proteomes" id="UP000754644"/>
    </source>
</evidence>
<accession>A0A972VZS3</accession>
<dbReference type="GO" id="GO:0046872">
    <property type="term" value="F:metal ion binding"/>
    <property type="evidence" value="ECO:0007669"/>
    <property type="project" value="UniProtKB-KW"/>
</dbReference>
<dbReference type="PANTHER" id="PTHR22726">
    <property type="entry name" value="METALLOENDOPEPTIDASE OMA1"/>
    <property type="match status" value="1"/>
</dbReference>
<dbReference type="GO" id="GO:0016020">
    <property type="term" value="C:membrane"/>
    <property type="evidence" value="ECO:0007669"/>
    <property type="project" value="TreeGrafter"/>
</dbReference>
<feature type="domain" description="Peptidase M48" evidence="8">
    <location>
        <begin position="64"/>
        <end position="190"/>
    </location>
</feature>
<dbReference type="Pfam" id="PF01435">
    <property type="entry name" value="Peptidase_M48"/>
    <property type="match status" value="1"/>
</dbReference>
<evidence type="ECO:0000313" key="9">
    <source>
        <dbReference type="EMBL" id="NQV66638.1"/>
    </source>
</evidence>
<keyword evidence="3 6" id="KW-0378">Hydrolase</keyword>
<keyword evidence="5 6" id="KW-0482">Metalloprotease</keyword>
<keyword evidence="2" id="KW-0479">Metal-binding</keyword>
<feature type="non-terminal residue" evidence="9">
    <location>
        <position position="191"/>
    </location>
</feature>
<evidence type="ECO:0000256" key="7">
    <source>
        <dbReference type="SAM" id="SignalP"/>
    </source>
</evidence>
<keyword evidence="1 6" id="KW-0645">Protease</keyword>
<sequence length="191" mass="20373">MLTRRLTATLLLLCLISGCAVNPVTGKRELTLVTQDQELAIGAEQYGPAQQSQGGVFRIDPELSRYVNAVGQRLAAVSDRQLPYEFVVLNNSVPNAWALPGGKIAVNRGLLLELHNEAELAAVLGHEIVHAAARHGANAMQRGLLLQGVVIATALSAADSNYANYIVGGAQIGAQLVTTRYSRDAELEADY</sequence>
<protein>
    <submittedName>
        <fullName evidence="9">M48 family metalloprotease</fullName>
    </submittedName>
</protein>
<gene>
    <name evidence="9" type="ORF">HQ497_14870</name>
</gene>
<feature type="signal peptide" evidence="7">
    <location>
        <begin position="1"/>
        <end position="20"/>
    </location>
</feature>
<dbReference type="GO" id="GO:0051603">
    <property type="term" value="P:proteolysis involved in protein catabolic process"/>
    <property type="evidence" value="ECO:0007669"/>
    <property type="project" value="TreeGrafter"/>
</dbReference>
<dbReference type="InterPro" id="IPR051156">
    <property type="entry name" value="Mito/Outer_Membr_Metalloprot"/>
</dbReference>
<evidence type="ECO:0000256" key="2">
    <source>
        <dbReference type="ARBA" id="ARBA00022723"/>
    </source>
</evidence>
<keyword evidence="7" id="KW-0732">Signal</keyword>
<dbReference type="EMBL" id="JABMOJ010000551">
    <property type="protein sequence ID" value="NQV66638.1"/>
    <property type="molecule type" value="Genomic_DNA"/>
</dbReference>
<comment type="cofactor">
    <cofactor evidence="6">
        <name>Zn(2+)</name>
        <dbReference type="ChEBI" id="CHEBI:29105"/>
    </cofactor>
    <text evidence="6">Binds 1 zinc ion per subunit.</text>
</comment>
<evidence type="ECO:0000256" key="3">
    <source>
        <dbReference type="ARBA" id="ARBA00022801"/>
    </source>
</evidence>
<keyword evidence="4 6" id="KW-0862">Zinc</keyword>